<evidence type="ECO:0000256" key="1">
    <source>
        <dbReference type="SAM" id="MobiDB-lite"/>
    </source>
</evidence>
<dbReference type="AlphaFoldDB" id="A0A0G4G2H1"/>
<feature type="region of interest" description="Disordered" evidence="1">
    <location>
        <begin position="1"/>
        <end position="22"/>
    </location>
</feature>
<proteinExistence type="predicted"/>
<sequence>MPQPATPSEERDASSKESQEALELERKGIGLLRKALEESDTFAGMEVRMVGFGAKVDLAIRPKNGLRCADPALGGLKPFPERSWLGIQLKCHKYREPKSSRKRDKCPTQVENHSTRKDEGILVLSMPLKITEDSESFPFAELLLEGDSVHKRIKIRVPPEQLAPKLEELYYEALELGDAAPFPLKTFDELEIPQSPENKSERIGVLRWESFRCKRVPGPPIKSRLADGTHSPFDEVWDVESKRHGIREVKVQHKVSQWQPSSQNGAAFGSAYVPGLSTPEAKYLPTDFDFLAIAPPLWPTRDDDNKELPLPKNLVFSCRGMEFPASCSVTAKGDERSEVGDNELETKRDSEEL</sequence>
<protein>
    <submittedName>
        <fullName evidence="2">Uncharacterized protein</fullName>
    </submittedName>
</protein>
<name>A0A0G4G2H1_9ALVE</name>
<feature type="compositionally biased region" description="Basic and acidic residues" evidence="1">
    <location>
        <begin position="332"/>
        <end position="353"/>
    </location>
</feature>
<reference evidence="2" key="1">
    <citation type="submission" date="2014-11" db="EMBL/GenBank/DDBJ databases">
        <authorList>
            <person name="Otto D Thomas"/>
            <person name="Naeem Raeece"/>
        </authorList>
    </citation>
    <scope>NUCLEOTIDE SEQUENCE</scope>
</reference>
<dbReference type="PhylomeDB" id="A0A0G4G2H1"/>
<gene>
    <name evidence="2" type="ORF">Cvel_19972</name>
</gene>
<evidence type="ECO:0000313" key="2">
    <source>
        <dbReference type="EMBL" id="CEM22456.1"/>
    </source>
</evidence>
<accession>A0A0G4G2H1</accession>
<feature type="compositionally biased region" description="Basic and acidic residues" evidence="1">
    <location>
        <begin position="8"/>
        <end position="22"/>
    </location>
</feature>
<dbReference type="EMBL" id="CDMZ01000836">
    <property type="protein sequence ID" value="CEM22456.1"/>
    <property type="molecule type" value="Genomic_DNA"/>
</dbReference>
<feature type="region of interest" description="Disordered" evidence="1">
    <location>
        <begin position="329"/>
        <end position="353"/>
    </location>
</feature>
<organism evidence="2">
    <name type="scientific">Chromera velia CCMP2878</name>
    <dbReference type="NCBI Taxonomy" id="1169474"/>
    <lineage>
        <taxon>Eukaryota</taxon>
        <taxon>Sar</taxon>
        <taxon>Alveolata</taxon>
        <taxon>Colpodellida</taxon>
        <taxon>Chromeraceae</taxon>
        <taxon>Chromera</taxon>
    </lineage>
</organism>
<dbReference type="VEuPathDB" id="CryptoDB:Cvel_19972"/>